<dbReference type="Proteomes" id="UP000265520">
    <property type="component" value="Unassembled WGS sequence"/>
</dbReference>
<feature type="non-terminal residue" evidence="2">
    <location>
        <position position="59"/>
    </location>
</feature>
<feature type="region of interest" description="Disordered" evidence="1">
    <location>
        <begin position="32"/>
        <end position="59"/>
    </location>
</feature>
<reference evidence="2 3" key="1">
    <citation type="journal article" date="2018" name="Front. Plant Sci.">
        <title>Red Clover (Trifolium pratense) and Zigzag Clover (T. medium) - A Picture of Genomic Similarities and Differences.</title>
        <authorList>
            <person name="Dluhosova J."/>
            <person name="Istvanek J."/>
            <person name="Nedelnik J."/>
            <person name="Repkova J."/>
        </authorList>
    </citation>
    <scope>NUCLEOTIDE SEQUENCE [LARGE SCALE GENOMIC DNA]</scope>
    <source>
        <strain evidence="3">cv. 10/8</strain>
        <tissue evidence="2">Leaf</tissue>
    </source>
</reference>
<dbReference type="EMBL" id="LXQA011144414">
    <property type="protein sequence ID" value="MCI86575.1"/>
    <property type="molecule type" value="Genomic_DNA"/>
</dbReference>
<feature type="compositionally biased region" description="Pro residues" evidence="1">
    <location>
        <begin position="43"/>
        <end position="59"/>
    </location>
</feature>
<evidence type="ECO:0000313" key="3">
    <source>
        <dbReference type="Proteomes" id="UP000265520"/>
    </source>
</evidence>
<name>A0A392VIE5_9FABA</name>
<accession>A0A392VIE5</accession>
<sequence length="59" mass="6463">MGLCTANRITVPQIGSEEIRVINDDYVDRHCKPKKKKRAAQPPAQPSAQPPAKPPVFAP</sequence>
<proteinExistence type="predicted"/>
<protein>
    <submittedName>
        <fullName evidence="2">Uncharacterized protein</fullName>
    </submittedName>
</protein>
<dbReference type="AlphaFoldDB" id="A0A392VIE5"/>
<evidence type="ECO:0000256" key="1">
    <source>
        <dbReference type="SAM" id="MobiDB-lite"/>
    </source>
</evidence>
<keyword evidence="3" id="KW-1185">Reference proteome</keyword>
<comment type="caution">
    <text evidence="2">The sequence shown here is derived from an EMBL/GenBank/DDBJ whole genome shotgun (WGS) entry which is preliminary data.</text>
</comment>
<evidence type="ECO:0000313" key="2">
    <source>
        <dbReference type="EMBL" id="MCI86575.1"/>
    </source>
</evidence>
<organism evidence="2 3">
    <name type="scientific">Trifolium medium</name>
    <dbReference type="NCBI Taxonomy" id="97028"/>
    <lineage>
        <taxon>Eukaryota</taxon>
        <taxon>Viridiplantae</taxon>
        <taxon>Streptophyta</taxon>
        <taxon>Embryophyta</taxon>
        <taxon>Tracheophyta</taxon>
        <taxon>Spermatophyta</taxon>
        <taxon>Magnoliopsida</taxon>
        <taxon>eudicotyledons</taxon>
        <taxon>Gunneridae</taxon>
        <taxon>Pentapetalae</taxon>
        <taxon>rosids</taxon>
        <taxon>fabids</taxon>
        <taxon>Fabales</taxon>
        <taxon>Fabaceae</taxon>
        <taxon>Papilionoideae</taxon>
        <taxon>50 kb inversion clade</taxon>
        <taxon>NPAAA clade</taxon>
        <taxon>Hologalegina</taxon>
        <taxon>IRL clade</taxon>
        <taxon>Trifolieae</taxon>
        <taxon>Trifolium</taxon>
    </lineage>
</organism>